<organism evidence="1 2">
    <name type="scientific">Phaeodactylum tricornutum (strain CCAP 1055/1)</name>
    <dbReference type="NCBI Taxonomy" id="556484"/>
    <lineage>
        <taxon>Eukaryota</taxon>
        <taxon>Sar</taxon>
        <taxon>Stramenopiles</taxon>
        <taxon>Ochrophyta</taxon>
        <taxon>Bacillariophyta</taxon>
        <taxon>Bacillariophyceae</taxon>
        <taxon>Bacillariophycidae</taxon>
        <taxon>Naviculales</taxon>
        <taxon>Phaeodactylaceae</taxon>
        <taxon>Phaeodactylum</taxon>
    </lineage>
</organism>
<dbReference type="EMBL" id="CM000606">
    <property type="protein sequence ID" value="EEC50521.1"/>
    <property type="molecule type" value="Genomic_DNA"/>
</dbReference>
<dbReference type="OrthoDB" id="46593at2759"/>
<sequence>MAKSEDADGVVVSRSFENELWLDLRGTAIFPKQALGFLQQVLFDCEEDIDKENRGKCDQPILNVVSRVLLSEEVFAKVVALPEYSLIDFLYVSQTHDLMEMCRDTEQSVSIGRMLACSPRTTIDPLAALDTYALGGWLMIHSEEDDLRDSTAWIQQQISSLVEFLAGRASSSTASASGLLIPSLNTGFDQTSLNGGVAICCPTKNALVQVDSILAQSRYTSQCRVWSIIIITSRACVAIRCASLENGDSDESKRR</sequence>
<evidence type="ECO:0000313" key="2">
    <source>
        <dbReference type="Proteomes" id="UP000000759"/>
    </source>
</evidence>
<dbReference type="KEGG" id="pti:PHATRDRAFT_32822"/>
<dbReference type="Proteomes" id="UP000000759">
    <property type="component" value="Chromosome 2"/>
</dbReference>
<protein>
    <submittedName>
        <fullName evidence="1">Uncharacterized protein</fullName>
    </submittedName>
</protein>
<reference evidence="2" key="2">
    <citation type="submission" date="2008-08" db="EMBL/GenBank/DDBJ databases">
        <authorList>
            <consortium name="Diatom Consortium"/>
            <person name="Grigoriev I."/>
            <person name="Grimwood J."/>
            <person name="Kuo A."/>
            <person name="Otillar R.P."/>
            <person name="Salamov A."/>
            <person name="Detter J.C."/>
            <person name="Lindquist E."/>
            <person name="Shapiro H."/>
            <person name="Lucas S."/>
            <person name="Glavina del Rio T."/>
            <person name="Pitluck S."/>
            <person name="Rokhsar D."/>
            <person name="Bowler C."/>
        </authorList>
    </citation>
    <scope>GENOME REANNOTATION</scope>
    <source>
        <strain evidence="2">CCAP 1055/1</strain>
    </source>
</reference>
<dbReference type="AlphaFoldDB" id="B7FSQ8"/>
<dbReference type="RefSeq" id="XP_002177707.1">
    <property type="nucleotide sequence ID" value="XM_002177671.1"/>
</dbReference>
<proteinExistence type="predicted"/>
<dbReference type="PaxDb" id="2850-Phatr32822"/>
<keyword evidence="2" id="KW-1185">Reference proteome</keyword>
<evidence type="ECO:0000313" key="1">
    <source>
        <dbReference type="EMBL" id="EEC50521.1"/>
    </source>
</evidence>
<dbReference type="InParanoid" id="B7FSQ8"/>
<dbReference type="GeneID" id="7197461"/>
<gene>
    <name evidence="1" type="ORF">PHATRDRAFT_32822</name>
</gene>
<name>B7FSQ8_PHATC</name>
<accession>B7FSQ8</accession>
<reference evidence="1 2" key="1">
    <citation type="journal article" date="2008" name="Nature">
        <title>The Phaeodactylum genome reveals the evolutionary history of diatom genomes.</title>
        <authorList>
            <person name="Bowler C."/>
            <person name="Allen A.E."/>
            <person name="Badger J.H."/>
            <person name="Grimwood J."/>
            <person name="Jabbari K."/>
            <person name="Kuo A."/>
            <person name="Maheswari U."/>
            <person name="Martens C."/>
            <person name="Maumus F."/>
            <person name="Otillar R.P."/>
            <person name="Rayko E."/>
            <person name="Salamov A."/>
            <person name="Vandepoele K."/>
            <person name="Beszteri B."/>
            <person name="Gruber A."/>
            <person name="Heijde M."/>
            <person name="Katinka M."/>
            <person name="Mock T."/>
            <person name="Valentin K."/>
            <person name="Verret F."/>
            <person name="Berges J.A."/>
            <person name="Brownlee C."/>
            <person name="Cadoret J.P."/>
            <person name="Chiovitti A."/>
            <person name="Choi C.J."/>
            <person name="Coesel S."/>
            <person name="De Martino A."/>
            <person name="Detter J.C."/>
            <person name="Durkin C."/>
            <person name="Falciatore A."/>
            <person name="Fournet J."/>
            <person name="Haruta M."/>
            <person name="Huysman M.J."/>
            <person name="Jenkins B.D."/>
            <person name="Jiroutova K."/>
            <person name="Jorgensen R.E."/>
            <person name="Joubert Y."/>
            <person name="Kaplan A."/>
            <person name="Kroger N."/>
            <person name="Kroth P.G."/>
            <person name="La Roche J."/>
            <person name="Lindquist E."/>
            <person name="Lommer M."/>
            <person name="Martin-Jezequel V."/>
            <person name="Lopez P.J."/>
            <person name="Lucas S."/>
            <person name="Mangogna M."/>
            <person name="McGinnis K."/>
            <person name="Medlin L.K."/>
            <person name="Montsant A."/>
            <person name="Oudot-Le Secq M.P."/>
            <person name="Napoli C."/>
            <person name="Obornik M."/>
            <person name="Parker M.S."/>
            <person name="Petit J.L."/>
            <person name="Porcel B.M."/>
            <person name="Poulsen N."/>
            <person name="Robison M."/>
            <person name="Rychlewski L."/>
            <person name="Rynearson T.A."/>
            <person name="Schmutz J."/>
            <person name="Shapiro H."/>
            <person name="Siaut M."/>
            <person name="Stanley M."/>
            <person name="Sussman M.R."/>
            <person name="Taylor A.R."/>
            <person name="Vardi A."/>
            <person name="von Dassow P."/>
            <person name="Vyverman W."/>
            <person name="Willis A."/>
            <person name="Wyrwicz L.S."/>
            <person name="Rokhsar D.S."/>
            <person name="Weissenbach J."/>
            <person name="Armbrust E.V."/>
            <person name="Green B.R."/>
            <person name="Van de Peer Y."/>
            <person name="Grigoriev I.V."/>
        </authorList>
    </citation>
    <scope>NUCLEOTIDE SEQUENCE [LARGE SCALE GENOMIC DNA]</scope>
    <source>
        <strain evidence="1 2">CCAP 1055/1</strain>
    </source>
</reference>